<dbReference type="EMBL" id="UGYW01000002">
    <property type="protein sequence ID" value="SUJ07802.1"/>
    <property type="molecule type" value="Genomic_DNA"/>
</dbReference>
<evidence type="ECO:0000313" key="3">
    <source>
        <dbReference type="Proteomes" id="UP000254893"/>
    </source>
</evidence>
<sequence length="111" mass="12168">MRLQNGKVTGLKARGGFEVDMEWKDNKVKKLVVRSALGGNCRLRLNKDTHLSGNAELNPSEGENSNPYYLVNAIKAPLKSDKATLKGVQVPSTTLLDFDTKADGIYTFVAE</sequence>
<dbReference type="Pfam" id="PF21307">
    <property type="entry name" value="Glyco_hydro_95_C"/>
    <property type="match status" value="1"/>
</dbReference>
<evidence type="ECO:0000313" key="2">
    <source>
        <dbReference type="EMBL" id="SUJ07802.1"/>
    </source>
</evidence>
<dbReference type="Gene3D" id="2.60.40.1180">
    <property type="entry name" value="Golgi alpha-mannosidase II"/>
    <property type="match status" value="1"/>
</dbReference>
<name>A0A380BVG9_SPHSI</name>
<dbReference type="AlphaFoldDB" id="A0A380BVG9"/>
<gene>
    <name evidence="2" type="ORF">NCTC11388_01828</name>
</gene>
<dbReference type="InterPro" id="IPR049053">
    <property type="entry name" value="AFCA-like_C"/>
</dbReference>
<dbReference type="RefSeq" id="WP_258862134.1">
    <property type="nucleotide sequence ID" value="NZ_UGYW01000002.1"/>
</dbReference>
<dbReference type="Proteomes" id="UP000254893">
    <property type="component" value="Unassembled WGS sequence"/>
</dbReference>
<feature type="domain" description="Alpha fucosidase A-like C-terminal" evidence="1">
    <location>
        <begin position="3"/>
        <end position="55"/>
    </location>
</feature>
<organism evidence="2 3">
    <name type="scientific">Sphingobacterium spiritivorum</name>
    <name type="common">Flavobacterium spiritivorum</name>
    <dbReference type="NCBI Taxonomy" id="258"/>
    <lineage>
        <taxon>Bacteria</taxon>
        <taxon>Pseudomonadati</taxon>
        <taxon>Bacteroidota</taxon>
        <taxon>Sphingobacteriia</taxon>
        <taxon>Sphingobacteriales</taxon>
        <taxon>Sphingobacteriaceae</taxon>
        <taxon>Sphingobacterium</taxon>
    </lineage>
</organism>
<proteinExistence type="predicted"/>
<dbReference type="InterPro" id="IPR013780">
    <property type="entry name" value="Glyco_hydro_b"/>
</dbReference>
<protein>
    <recommendedName>
        <fullName evidence="1">Alpha fucosidase A-like C-terminal domain-containing protein</fullName>
    </recommendedName>
</protein>
<reference evidence="2 3" key="1">
    <citation type="submission" date="2018-06" db="EMBL/GenBank/DDBJ databases">
        <authorList>
            <consortium name="Pathogen Informatics"/>
            <person name="Doyle S."/>
        </authorList>
    </citation>
    <scope>NUCLEOTIDE SEQUENCE [LARGE SCALE GENOMIC DNA]</scope>
    <source>
        <strain evidence="2 3">NCTC11388</strain>
    </source>
</reference>
<evidence type="ECO:0000259" key="1">
    <source>
        <dbReference type="Pfam" id="PF21307"/>
    </source>
</evidence>
<accession>A0A380BVG9</accession>